<evidence type="ECO:0000313" key="4">
    <source>
        <dbReference type="EMBL" id="MFC4624237.1"/>
    </source>
</evidence>
<name>A0ABV9H3I4_9HYPH</name>
<reference evidence="5" key="1">
    <citation type="journal article" date="2019" name="Int. J. Syst. Evol. Microbiol.">
        <title>The Global Catalogue of Microorganisms (GCM) 10K type strain sequencing project: providing services to taxonomists for standard genome sequencing and annotation.</title>
        <authorList>
            <consortium name="The Broad Institute Genomics Platform"/>
            <consortium name="The Broad Institute Genome Sequencing Center for Infectious Disease"/>
            <person name="Wu L."/>
            <person name="Ma J."/>
        </authorList>
    </citation>
    <scope>NUCLEOTIDE SEQUENCE [LARGE SCALE GENOMIC DNA]</scope>
    <source>
        <strain evidence="5">CGMCC 1.15731</strain>
    </source>
</reference>
<dbReference type="RefSeq" id="WP_374833000.1">
    <property type="nucleotide sequence ID" value="NZ_JBHEEZ010000020.1"/>
</dbReference>
<keyword evidence="1" id="KW-0175">Coiled coil</keyword>
<evidence type="ECO:0000256" key="2">
    <source>
        <dbReference type="SAM" id="MobiDB-lite"/>
    </source>
</evidence>
<feature type="region of interest" description="Disordered" evidence="2">
    <location>
        <begin position="697"/>
        <end position="726"/>
    </location>
</feature>
<feature type="compositionally biased region" description="Low complexity" evidence="2">
    <location>
        <begin position="697"/>
        <end position="713"/>
    </location>
</feature>
<evidence type="ECO:0000259" key="3">
    <source>
        <dbReference type="Pfam" id="PF20155"/>
    </source>
</evidence>
<dbReference type="Proteomes" id="UP001596042">
    <property type="component" value="Unassembled WGS sequence"/>
</dbReference>
<dbReference type="Pfam" id="PF20155">
    <property type="entry name" value="TMP_3"/>
    <property type="match status" value="1"/>
</dbReference>
<dbReference type="NCBIfam" id="TIGR02675">
    <property type="entry name" value="tape_meas_nterm"/>
    <property type="match status" value="1"/>
</dbReference>
<feature type="coiled-coil region" evidence="1">
    <location>
        <begin position="503"/>
        <end position="581"/>
    </location>
</feature>
<dbReference type="InterPro" id="IPR013491">
    <property type="entry name" value="Tape_meas_N"/>
</dbReference>
<protein>
    <submittedName>
        <fullName evidence="4">Tape measure protein</fullName>
    </submittedName>
</protein>
<accession>A0ABV9H3I4</accession>
<organism evidence="4 5">
    <name type="scientific">Daeguia caeni</name>
    <dbReference type="NCBI Taxonomy" id="439612"/>
    <lineage>
        <taxon>Bacteria</taxon>
        <taxon>Pseudomonadati</taxon>
        <taxon>Pseudomonadota</taxon>
        <taxon>Alphaproteobacteria</taxon>
        <taxon>Hyphomicrobiales</taxon>
        <taxon>Brucellaceae</taxon>
        <taxon>Daeguia</taxon>
    </lineage>
</organism>
<feature type="domain" description="Tape measure protein N-terminal" evidence="3">
    <location>
        <begin position="73"/>
        <end position="267"/>
    </location>
</feature>
<comment type="caution">
    <text evidence="4">The sequence shown here is derived from an EMBL/GenBank/DDBJ whole genome shotgun (WGS) entry which is preliminary data.</text>
</comment>
<proteinExistence type="predicted"/>
<keyword evidence="5" id="KW-1185">Reference proteome</keyword>
<sequence>MATDLEKLVVQLSADLKSFERSMARANGITNSQFNAIEKRARQMNKNLDAIFARSFSGLVAPLGGIGAALGTREILRYADAWTSAKNSLAVAGVVGAQQANVLERLYQSAQANATPISALADLYGRAAQASDNLGASQADMLKFSDGVAVALRVAGTSASQASGALTQLGQLLGQARVQAEEFNSINEGARPILIAVANGLDEAGGSVSKLKQLVTDGKVSGQQFFQAFLRGLPTIQSMAANATQTIEQGITKVNNAFTKYIGETDESLGASQRLVQGLNSLADNFDHTADIVLKVAGIIAGALVGRSIFGMIRSLGLASSAVWSFVSALRTASSMSGLVTAFGGLGAAAGPIGTILGGTVVSALALYSLNASEASQKSKKFEGELEALGLLAPRVAEGIDTAAKSIKDLTDAKNAQKLRSIADELDRIRTGGNFGNAGDELSAIQARARSSVFDLFSDDSADSKARTEIVELAHLLQGMQVTTEEVRKRMDAIRSTPISDAVKDMADELDRTAQKIAALQAQSLSLGVMPGMDEAKQQLDTVINDLDRLEKREIITAEQRKNLEDALKKLRDTGEGAEEARAALAAIGGVSFSTALVGLDGLINKVAVLYSQAAQAKALLSGISWSTVIEGRAERSSKDPYIQAREAGNAYLKEAQRRNTLTKEQLALETEIARIKKDAEKTGAILTEKQLREQAQANLAADARRSASSKASGRQHKTPDQKLDREISDVVHRTAALVAETEAMRQLNPLVNDYGYAVEKARTEQDLLTAAQRAGVAITPELRAQISQTAEQWAVATTEANKLAEAHDKIRQSAEEWRDAQKDALRGIVDDLIAGKSAAEAFAGALDKIINKLMDMAFDNIFSGLFRGGGGILGLLGFKDGGVIQAASGGYISGPGTSRSDSIPARLSNGEYVVNAAATKKFRPLLDAINNNKIQKMADGGVATLRAPSLPNLSYARPLQSTGRIAVDVGVSVDNNGNLQSYVKNIAQQTSQNAIRSYDKAGAARFARDSKQAQRRGLL</sequence>
<evidence type="ECO:0000313" key="5">
    <source>
        <dbReference type="Proteomes" id="UP001596042"/>
    </source>
</evidence>
<gene>
    <name evidence="4" type="ORF">ACFO1V_03175</name>
</gene>
<dbReference type="EMBL" id="JBHSEL010000031">
    <property type="protein sequence ID" value="MFC4624237.1"/>
    <property type="molecule type" value="Genomic_DNA"/>
</dbReference>
<evidence type="ECO:0000256" key="1">
    <source>
        <dbReference type="SAM" id="Coils"/>
    </source>
</evidence>